<reference evidence="4" key="1">
    <citation type="submission" date="2022-01" db="EMBL/GenBank/DDBJ databases">
        <title>Lysobacter chinensis sp. nov., a bacterium isolated from cow dung compost.</title>
        <authorList>
            <person name="Zhou L.Y."/>
        </authorList>
    </citation>
    <scope>NUCLEOTIDE SEQUENCE [LARGE SCALE GENOMIC DNA]</scope>
    <source>
        <strain evidence="4">TLK-CK17</strain>
    </source>
</reference>
<dbReference type="InterPro" id="IPR023459">
    <property type="entry name" value="Tscrpt_elong_fac_GreA/B_fam"/>
</dbReference>
<dbReference type="Gene3D" id="1.10.286.20">
    <property type="match status" value="1"/>
</dbReference>
<dbReference type="NCBIfam" id="NF004396">
    <property type="entry name" value="PRK05753.1"/>
    <property type="match status" value="1"/>
</dbReference>
<dbReference type="RefSeq" id="WP_237055462.1">
    <property type="nucleotide sequence ID" value="NZ_JAKJPO010000008.1"/>
</dbReference>
<reference evidence="3 4" key="2">
    <citation type="submission" date="2022-01" db="EMBL/GenBank/DDBJ databases">
        <title>Lysobacter chinensis sp. nov., a bacterium isolated from cow dung compost.</title>
        <authorList>
            <person name="Liu Y."/>
        </authorList>
    </citation>
    <scope>NUCLEOTIDE SEQUENCE [LARGE SCALE GENOMIC DNA]</scope>
    <source>
        <strain evidence="3 4">TLK-CK17</strain>
    </source>
</reference>
<comment type="caution">
    <text evidence="3">The sequence shown here is derived from an EMBL/GenBank/DDBJ whole genome shotgun (WGS) entry which is preliminary data.</text>
</comment>
<proteinExistence type="predicted"/>
<dbReference type="Proteomes" id="UP001430796">
    <property type="component" value="Unassembled WGS sequence"/>
</dbReference>
<evidence type="ECO:0000313" key="4">
    <source>
        <dbReference type="Proteomes" id="UP001430796"/>
    </source>
</evidence>
<organism evidence="3 4">
    <name type="scientific">Marilutibacter chinensis</name>
    <dbReference type="NCBI Taxonomy" id="2912247"/>
    <lineage>
        <taxon>Bacteria</taxon>
        <taxon>Pseudomonadati</taxon>
        <taxon>Pseudomonadota</taxon>
        <taxon>Gammaproteobacteria</taxon>
        <taxon>Lysobacterales</taxon>
        <taxon>Lysobacteraceae</taxon>
        <taxon>Marilutibacter</taxon>
    </lineage>
</organism>
<feature type="domain" description="Regulator of nucleoside diphosphate kinase N-terminal" evidence="2">
    <location>
        <begin position="7"/>
        <end position="46"/>
    </location>
</feature>
<dbReference type="Gene3D" id="3.10.50.30">
    <property type="entry name" value="Transcription elongation factor, GreA/GreB, C-terminal domain"/>
    <property type="match status" value="1"/>
</dbReference>
<name>A0ABS9HUU4_9GAMM</name>
<protein>
    <submittedName>
        <fullName evidence="3">Nucleoside diphosphate kinase regulator</fullName>
    </submittedName>
</protein>
<evidence type="ECO:0000259" key="2">
    <source>
        <dbReference type="Pfam" id="PF14760"/>
    </source>
</evidence>
<dbReference type="EMBL" id="JAKJPO010000008">
    <property type="protein sequence ID" value="MCF7222640.1"/>
    <property type="molecule type" value="Genomic_DNA"/>
</dbReference>
<dbReference type="InterPro" id="IPR029462">
    <property type="entry name" value="Rnk_N"/>
</dbReference>
<dbReference type="PANTHER" id="PTHR30437:SF5">
    <property type="entry name" value="REGULATOR OF NUCLEOSIDE DIPHOSPHATE KINASE"/>
    <property type="match status" value="1"/>
</dbReference>
<evidence type="ECO:0000259" key="1">
    <source>
        <dbReference type="Pfam" id="PF01272"/>
    </source>
</evidence>
<dbReference type="InterPro" id="IPR036953">
    <property type="entry name" value="GreA/GreB_C_sf"/>
</dbReference>
<evidence type="ECO:0000313" key="3">
    <source>
        <dbReference type="EMBL" id="MCF7222640.1"/>
    </source>
</evidence>
<dbReference type="SUPFAM" id="SSF54534">
    <property type="entry name" value="FKBP-like"/>
    <property type="match status" value="1"/>
</dbReference>
<dbReference type="Pfam" id="PF01272">
    <property type="entry name" value="GreA_GreB"/>
    <property type="match status" value="1"/>
</dbReference>
<accession>A0ABS9HUU4</accession>
<dbReference type="InterPro" id="IPR001437">
    <property type="entry name" value="Tscrpt_elong_fac_GreA/B_C"/>
</dbReference>
<dbReference type="Pfam" id="PF14760">
    <property type="entry name" value="Rnk_N"/>
    <property type="match status" value="1"/>
</dbReference>
<reference evidence="3 4" key="3">
    <citation type="submission" date="2022-01" db="EMBL/GenBank/DDBJ databases">
        <authorList>
            <person name="Zhou L.Y."/>
        </authorList>
    </citation>
    <scope>NUCLEOTIDE SEQUENCE [LARGE SCALE GENOMIC DNA]</scope>
    <source>
        <strain evidence="3 4">TLK-CK17</strain>
    </source>
</reference>
<keyword evidence="3" id="KW-0808">Transferase</keyword>
<dbReference type="PANTHER" id="PTHR30437">
    <property type="entry name" value="TRANSCRIPTION ELONGATION FACTOR GREA"/>
    <property type="match status" value="1"/>
</dbReference>
<keyword evidence="3" id="KW-0418">Kinase</keyword>
<sequence length="138" mass="14771">MTRPIPPPIVISELDAERIETLLETPLAGSLDTRALEAELDRAERVAPTAMPPDVVSMNSVARVRDETSGAVREIALVYPRDADGDPGRVSILAPIGTALLGLRVGSTIRWPLPGGRSTRLTVEAISYQPEAAGDLHR</sequence>
<feature type="domain" description="Transcription elongation factor GreA/GreB C-terminal" evidence="1">
    <location>
        <begin position="52"/>
        <end position="128"/>
    </location>
</feature>
<dbReference type="GO" id="GO:0016301">
    <property type="term" value="F:kinase activity"/>
    <property type="evidence" value="ECO:0007669"/>
    <property type="project" value="UniProtKB-KW"/>
</dbReference>
<gene>
    <name evidence="3" type="primary">rnk</name>
    <name evidence="3" type="ORF">L3V18_12735</name>
</gene>
<keyword evidence="4" id="KW-1185">Reference proteome</keyword>